<evidence type="ECO:0000256" key="7">
    <source>
        <dbReference type="ARBA" id="ARBA00036823"/>
    </source>
</evidence>
<dbReference type="EMBL" id="CAJFDH010000003">
    <property type="protein sequence ID" value="CAD5217655.1"/>
    <property type="molecule type" value="Genomic_DNA"/>
</dbReference>
<dbReference type="EC" id="5.3.2.1" evidence="9"/>
<dbReference type="SUPFAM" id="SSF55331">
    <property type="entry name" value="Tautomerase/MIF"/>
    <property type="match status" value="1"/>
</dbReference>
<evidence type="ECO:0000256" key="10">
    <source>
        <dbReference type="ARBA" id="ARBA00041631"/>
    </source>
</evidence>
<keyword evidence="3" id="KW-0202">Cytokine</keyword>
<protein>
    <recommendedName>
        <fullName evidence="12">L-dopachrome isomerase</fullName>
        <ecNumber evidence="9">5.3.2.1</ecNumber>
        <ecNumber evidence="8">5.3.3.12</ecNumber>
    </recommendedName>
    <alternativeName>
        <fullName evidence="10">L-dopachrome tautomerase</fullName>
    </alternativeName>
    <alternativeName>
        <fullName evidence="11">Phenylpyruvate tautomerase</fullName>
    </alternativeName>
</protein>
<sequence length="121" mass="13520">MPLIGIKTNLKTSQIPENFVVDVAKVAGDVVGKPVSKVLCFLTTDQQMSFGGTTEPCALVTLRSIGNIHDRSDKIVSELTKFLVKCLELSQDRFYILFQDLSLDDIAYKGLVMRELRKQQV</sequence>
<evidence type="ECO:0000256" key="1">
    <source>
        <dbReference type="ARBA" id="ARBA00004613"/>
    </source>
</evidence>
<dbReference type="InterPro" id="IPR014347">
    <property type="entry name" value="Tautomerase/MIF_sf"/>
</dbReference>
<dbReference type="AlphaFoldDB" id="A0A811KN95"/>
<evidence type="ECO:0000313" key="14">
    <source>
        <dbReference type="Proteomes" id="UP000614601"/>
    </source>
</evidence>
<name>A0A811KN95_9BILA</name>
<dbReference type="PANTHER" id="PTHR11954:SF6">
    <property type="entry name" value="MACROPHAGE MIGRATION INHIBITORY FACTOR"/>
    <property type="match status" value="1"/>
</dbReference>
<evidence type="ECO:0000256" key="4">
    <source>
        <dbReference type="ARBA" id="ARBA00022525"/>
    </source>
</evidence>
<dbReference type="GO" id="GO:0005125">
    <property type="term" value="F:cytokine activity"/>
    <property type="evidence" value="ECO:0007669"/>
    <property type="project" value="UniProtKB-KW"/>
</dbReference>
<dbReference type="GO" id="GO:0005615">
    <property type="term" value="C:extracellular space"/>
    <property type="evidence" value="ECO:0007669"/>
    <property type="project" value="UniProtKB-KW"/>
</dbReference>
<organism evidence="13 14">
    <name type="scientific">Bursaphelenchus okinawaensis</name>
    <dbReference type="NCBI Taxonomy" id="465554"/>
    <lineage>
        <taxon>Eukaryota</taxon>
        <taxon>Metazoa</taxon>
        <taxon>Ecdysozoa</taxon>
        <taxon>Nematoda</taxon>
        <taxon>Chromadorea</taxon>
        <taxon>Rhabditida</taxon>
        <taxon>Tylenchina</taxon>
        <taxon>Tylenchomorpha</taxon>
        <taxon>Aphelenchoidea</taxon>
        <taxon>Aphelenchoididae</taxon>
        <taxon>Bursaphelenchus</taxon>
    </lineage>
</organism>
<proteinExistence type="inferred from homology"/>
<dbReference type="GO" id="GO:0004167">
    <property type="term" value="F:dopachrome isomerase activity"/>
    <property type="evidence" value="ECO:0007669"/>
    <property type="project" value="UniProtKB-EC"/>
</dbReference>
<dbReference type="Gene3D" id="3.30.429.10">
    <property type="entry name" value="Macrophage Migration Inhibitory Factor"/>
    <property type="match status" value="1"/>
</dbReference>
<evidence type="ECO:0000256" key="2">
    <source>
        <dbReference type="ARBA" id="ARBA00005851"/>
    </source>
</evidence>
<keyword evidence="14" id="KW-1185">Reference proteome</keyword>
<comment type="caution">
    <text evidence="13">The sequence shown here is derived from an EMBL/GenBank/DDBJ whole genome shotgun (WGS) entry which is preliminary data.</text>
</comment>
<evidence type="ECO:0000256" key="12">
    <source>
        <dbReference type="ARBA" id="ARBA00042730"/>
    </source>
</evidence>
<evidence type="ECO:0000256" key="6">
    <source>
        <dbReference type="ARBA" id="ARBA00036735"/>
    </source>
</evidence>
<evidence type="ECO:0000256" key="11">
    <source>
        <dbReference type="ARBA" id="ARBA00041912"/>
    </source>
</evidence>
<dbReference type="InterPro" id="IPR001398">
    <property type="entry name" value="Macrophage_inhib_fac"/>
</dbReference>
<comment type="catalytic activity">
    <reaction evidence="7">
        <text>L-dopachrome = 5,6-dihydroxyindole-2-carboxylate</text>
        <dbReference type="Rhea" id="RHEA:13041"/>
        <dbReference type="ChEBI" id="CHEBI:16875"/>
        <dbReference type="ChEBI" id="CHEBI:57509"/>
        <dbReference type="EC" id="5.3.3.12"/>
    </reaction>
</comment>
<dbReference type="GO" id="GO:0050178">
    <property type="term" value="F:phenylpyruvate tautomerase activity"/>
    <property type="evidence" value="ECO:0007669"/>
    <property type="project" value="UniProtKB-EC"/>
</dbReference>
<dbReference type="Proteomes" id="UP000614601">
    <property type="component" value="Unassembled WGS sequence"/>
</dbReference>
<gene>
    <name evidence="13" type="ORF">BOKJ2_LOCUS7196</name>
</gene>
<evidence type="ECO:0000256" key="5">
    <source>
        <dbReference type="ARBA" id="ARBA00023235"/>
    </source>
</evidence>
<evidence type="ECO:0000313" key="13">
    <source>
        <dbReference type="EMBL" id="CAD5217655.1"/>
    </source>
</evidence>
<dbReference type="OrthoDB" id="255819at2759"/>
<dbReference type="EC" id="5.3.3.12" evidence="8"/>
<reference evidence="13" key="1">
    <citation type="submission" date="2020-09" db="EMBL/GenBank/DDBJ databases">
        <authorList>
            <person name="Kikuchi T."/>
        </authorList>
    </citation>
    <scope>NUCLEOTIDE SEQUENCE</scope>
    <source>
        <strain evidence="13">SH1</strain>
    </source>
</reference>
<accession>A0A811KN95</accession>
<keyword evidence="4" id="KW-0964">Secreted</keyword>
<keyword evidence="5" id="KW-0413">Isomerase</keyword>
<comment type="subcellular location">
    <subcellularLocation>
        <location evidence="1">Secreted</location>
    </subcellularLocation>
</comment>
<dbReference type="PANTHER" id="PTHR11954">
    <property type="entry name" value="D-DOPACHROME DECARBOXYLASE"/>
    <property type="match status" value="1"/>
</dbReference>
<evidence type="ECO:0000256" key="9">
    <source>
        <dbReference type="ARBA" id="ARBA00039086"/>
    </source>
</evidence>
<dbReference type="EMBL" id="CAJFCW020000003">
    <property type="protein sequence ID" value="CAG9108215.1"/>
    <property type="molecule type" value="Genomic_DNA"/>
</dbReference>
<dbReference type="Proteomes" id="UP000783686">
    <property type="component" value="Unassembled WGS sequence"/>
</dbReference>
<evidence type="ECO:0000256" key="8">
    <source>
        <dbReference type="ARBA" id="ARBA00038932"/>
    </source>
</evidence>
<comment type="catalytic activity">
    <reaction evidence="6">
        <text>3-phenylpyruvate = enol-phenylpyruvate</text>
        <dbReference type="Rhea" id="RHEA:17097"/>
        <dbReference type="ChEBI" id="CHEBI:16815"/>
        <dbReference type="ChEBI" id="CHEBI:18005"/>
        <dbReference type="EC" id="5.3.2.1"/>
    </reaction>
</comment>
<evidence type="ECO:0000256" key="3">
    <source>
        <dbReference type="ARBA" id="ARBA00022514"/>
    </source>
</evidence>
<dbReference type="Pfam" id="PF01187">
    <property type="entry name" value="MIF"/>
    <property type="match status" value="1"/>
</dbReference>
<comment type="similarity">
    <text evidence="2">Belongs to the MIF family.</text>
</comment>